<feature type="region of interest" description="Disordered" evidence="2">
    <location>
        <begin position="336"/>
        <end position="364"/>
    </location>
</feature>
<name>A0ABY9C4A4_VITVI</name>
<reference evidence="3 4" key="1">
    <citation type="journal article" date="2023" name="Hortic Res">
        <title>The complete reference genome for grapevine (Vitis vinifera L.) genetics and breeding.</title>
        <authorList>
            <person name="Shi X."/>
            <person name="Cao S."/>
            <person name="Wang X."/>
            <person name="Huang S."/>
            <person name="Wang Y."/>
            <person name="Liu Z."/>
            <person name="Liu W."/>
            <person name="Leng X."/>
            <person name="Peng Y."/>
            <person name="Wang N."/>
            <person name="Wang Y."/>
            <person name="Ma Z."/>
            <person name="Xu X."/>
            <person name="Zhang F."/>
            <person name="Xue H."/>
            <person name="Zhong H."/>
            <person name="Wang Y."/>
            <person name="Zhang K."/>
            <person name="Velt A."/>
            <person name="Avia K."/>
            <person name="Holtgrawe D."/>
            <person name="Grimplet J."/>
            <person name="Matus J.T."/>
            <person name="Ware D."/>
            <person name="Wu X."/>
            <person name="Wang H."/>
            <person name="Liu C."/>
            <person name="Fang Y."/>
            <person name="Rustenholz C."/>
            <person name="Cheng Z."/>
            <person name="Xiao H."/>
            <person name="Zhou Y."/>
        </authorList>
    </citation>
    <scope>NUCLEOTIDE SEQUENCE [LARGE SCALE GENOMIC DNA]</scope>
    <source>
        <strain evidence="4">cv. Pinot noir / PN40024</strain>
        <tissue evidence="3">Leaf</tissue>
    </source>
</reference>
<feature type="compositionally biased region" description="Basic and acidic residues" evidence="2">
    <location>
        <begin position="338"/>
        <end position="361"/>
    </location>
</feature>
<evidence type="ECO:0000256" key="2">
    <source>
        <dbReference type="SAM" id="MobiDB-lite"/>
    </source>
</evidence>
<dbReference type="PANTHER" id="PTHR24121:SF15">
    <property type="entry name" value="ANKYRIN REPEAT PROTEIN"/>
    <property type="match status" value="1"/>
</dbReference>
<dbReference type="PROSITE" id="PS50088">
    <property type="entry name" value="ANK_REPEAT"/>
    <property type="match status" value="1"/>
</dbReference>
<dbReference type="PANTHER" id="PTHR24121">
    <property type="entry name" value="NO MECHANORECEPTOR POTENTIAL C, ISOFORM D-RELATED"/>
    <property type="match status" value="1"/>
</dbReference>
<dbReference type="InterPro" id="IPR002110">
    <property type="entry name" value="Ankyrin_rpt"/>
</dbReference>
<protein>
    <submittedName>
        <fullName evidence="3">Uncharacterized protein</fullName>
    </submittedName>
</protein>
<proteinExistence type="predicted"/>
<dbReference type="SMART" id="SM00248">
    <property type="entry name" value="ANK"/>
    <property type="match status" value="5"/>
</dbReference>
<keyword evidence="1" id="KW-0040">ANK repeat</keyword>
<dbReference type="Gene3D" id="1.25.40.20">
    <property type="entry name" value="Ankyrin repeat-containing domain"/>
    <property type="match status" value="2"/>
</dbReference>
<feature type="compositionally biased region" description="Basic and acidic residues" evidence="2">
    <location>
        <begin position="209"/>
        <end position="219"/>
    </location>
</feature>
<gene>
    <name evidence="3" type="ORF">VitviT2T_009261</name>
</gene>
<organism evidence="3 4">
    <name type="scientific">Vitis vinifera</name>
    <name type="common">Grape</name>
    <dbReference type="NCBI Taxonomy" id="29760"/>
    <lineage>
        <taxon>Eukaryota</taxon>
        <taxon>Viridiplantae</taxon>
        <taxon>Streptophyta</taxon>
        <taxon>Embryophyta</taxon>
        <taxon>Tracheophyta</taxon>
        <taxon>Spermatophyta</taxon>
        <taxon>Magnoliopsida</taxon>
        <taxon>eudicotyledons</taxon>
        <taxon>Gunneridae</taxon>
        <taxon>Pentapetalae</taxon>
        <taxon>rosids</taxon>
        <taxon>Vitales</taxon>
        <taxon>Vitaceae</taxon>
        <taxon>Viteae</taxon>
        <taxon>Vitis</taxon>
    </lineage>
</organism>
<dbReference type="InterPro" id="IPR036770">
    <property type="entry name" value="Ankyrin_rpt-contain_sf"/>
</dbReference>
<accession>A0ABY9C4A4</accession>
<evidence type="ECO:0000313" key="4">
    <source>
        <dbReference type="Proteomes" id="UP001227230"/>
    </source>
</evidence>
<feature type="repeat" description="ANK" evidence="1">
    <location>
        <begin position="89"/>
        <end position="121"/>
    </location>
</feature>
<keyword evidence="4" id="KW-1185">Reference proteome</keyword>
<dbReference type="SUPFAM" id="SSF48403">
    <property type="entry name" value="Ankyrin repeat"/>
    <property type="match status" value="2"/>
</dbReference>
<dbReference type="Pfam" id="PF12796">
    <property type="entry name" value="Ank_2"/>
    <property type="match status" value="2"/>
</dbReference>
<dbReference type="EMBL" id="CP126654">
    <property type="protein sequence ID" value="WJZ90088.1"/>
    <property type="molecule type" value="Genomic_DNA"/>
</dbReference>
<sequence length="491" mass="55685">MKKITGCSKSDEAWRNFLSYALQGKWDEAMKVYQQHPWLHQVKITPGGDTALHIAVWDCKESRVVAKMVKLVRDHPQQSEGVLKSKDEQGNTPLHLAATIGNVSMCKCITREPNDLVSIGNKDGENPIFLAARHGKIEAFLCLLCKASESDPDSYIYRRNKKGETILHCAIAGGHFTGERAENASTDLDEEIPAQAILQQGPASTPDQAPHERKKEYENKVGLSQSPDDLRNFPVNYDTCFNFIRLLIQAILLVLGIGRSYINEIQQKKEKHVWSAKILEKLLDESKDHWYASTGKEPLTSRENWGKIESRNVRKAPKKMSIDLLRKLLGQAQTNRLPTDDRSLKKDPRQQLENKTDKQNGKDPNIYMSPLLVAARHGNTEMVEKILQIQPAAILEMDPANKNIFLLAAEHKRFEVLELLREKFSNMKSAFRAVDNMGNNALHAAAKYRPGRWIGIPDGLQMQVETILFEVHNSFLTYHSNSIAKYKKKFV</sequence>
<evidence type="ECO:0000313" key="3">
    <source>
        <dbReference type="EMBL" id="WJZ90088.1"/>
    </source>
</evidence>
<dbReference type="Proteomes" id="UP001227230">
    <property type="component" value="Chromosome 7"/>
</dbReference>
<feature type="compositionally biased region" description="Polar residues" evidence="2">
    <location>
        <begin position="198"/>
        <end position="207"/>
    </location>
</feature>
<feature type="region of interest" description="Disordered" evidence="2">
    <location>
        <begin position="198"/>
        <end position="223"/>
    </location>
</feature>
<evidence type="ECO:0000256" key="1">
    <source>
        <dbReference type="PROSITE-ProRule" id="PRU00023"/>
    </source>
</evidence>